<accession>A0A2J8IP01</accession>
<protein>
    <submittedName>
        <fullName evidence="2">UBE2J2 isoform 1</fullName>
    </submittedName>
</protein>
<dbReference type="EMBL" id="NBAG03000674">
    <property type="protein sequence ID" value="PNI12240.1"/>
    <property type="molecule type" value="Genomic_DNA"/>
</dbReference>
<reference evidence="2 3" key="1">
    <citation type="submission" date="2017-12" db="EMBL/GenBank/DDBJ databases">
        <title>High-resolution comparative analysis of great ape genomes.</title>
        <authorList>
            <person name="Pollen A."/>
            <person name="Hastie A."/>
            <person name="Hormozdiari F."/>
            <person name="Dougherty M."/>
            <person name="Liu R."/>
            <person name="Chaisson M."/>
            <person name="Hoppe E."/>
            <person name="Hill C."/>
            <person name="Pang A."/>
            <person name="Hillier L."/>
            <person name="Baker C."/>
            <person name="Armstrong J."/>
            <person name="Shendure J."/>
            <person name="Paten B."/>
            <person name="Wilson R."/>
            <person name="Chao H."/>
            <person name="Schneider V."/>
            <person name="Ventura M."/>
            <person name="Kronenberg Z."/>
            <person name="Murali S."/>
            <person name="Gordon D."/>
            <person name="Cantsilieris S."/>
            <person name="Munson K."/>
            <person name="Nelson B."/>
            <person name="Raja A."/>
            <person name="Underwood J."/>
            <person name="Diekhans M."/>
            <person name="Fiddes I."/>
            <person name="Haussler D."/>
            <person name="Eichler E."/>
        </authorList>
    </citation>
    <scope>NUCLEOTIDE SEQUENCE [LARGE SCALE GENOMIC DNA]</scope>
    <source>
        <strain evidence="2">Yerkes chimp pedigree #C0471</strain>
    </source>
</reference>
<proteinExistence type="predicted"/>
<evidence type="ECO:0000313" key="3">
    <source>
        <dbReference type="Proteomes" id="UP000236370"/>
    </source>
</evidence>
<organism evidence="2 3">
    <name type="scientific">Pan troglodytes</name>
    <name type="common">Chimpanzee</name>
    <dbReference type="NCBI Taxonomy" id="9598"/>
    <lineage>
        <taxon>Eukaryota</taxon>
        <taxon>Metazoa</taxon>
        <taxon>Chordata</taxon>
        <taxon>Craniata</taxon>
        <taxon>Vertebrata</taxon>
        <taxon>Euteleostomi</taxon>
        <taxon>Mammalia</taxon>
        <taxon>Eutheria</taxon>
        <taxon>Euarchontoglires</taxon>
        <taxon>Primates</taxon>
        <taxon>Haplorrhini</taxon>
        <taxon>Catarrhini</taxon>
        <taxon>Hominidae</taxon>
        <taxon>Pan</taxon>
    </lineage>
</organism>
<evidence type="ECO:0000256" key="1">
    <source>
        <dbReference type="SAM" id="MobiDB-lite"/>
    </source>
</evidence>
<dbReference type="Proteomes" id="UP000236370">
    <property type="component" value="Unassembled WGS sequence"/>
</dbReference>
<sequence>KRYFSELKGSVFRLGQGSTFSGSQRRPSPGRRRIPRVRRSPLATRVLSAPSVENQMWPQDIAGRHYVVRGPEMTPYEGIPVLDHLQLGQPECRSTSVGWALHHRVIAHDQRWGCQQAVVAIIMEN</sequence>
<feature type="non-terminal residue" evidence="2">
    <location>
        <position position="1"/>
    </location>
</feature>
<name>A0A2J8IP01_PANTR</name>
<gene>
    <name evidence="2" type="ORF">CK820_G0054547</name>
</gene>
<comment type="caution">
    <text evidence="2">The sequence shown here is derived from an EMBL/GenBank/DDBJ whole genome shotgun (WGS) entry which is preliminary data.</text>
</comment>
<feature type="compositionally biased region" description="Basic residues" evidence="1">
    <location>
        <begin position="28"/>
        <end position="39"/>
    </location>
</feature>
<feature type="region of interest" description="Disordered" evidence="1">
    <location>
        <begin position="16"/>
        <end position="40"/>
    </location>
</feature>
<evidence type="ECO:0000313" key="2">
    <source>
        <dbReference type="EMBL" id="PNI12240.1"/>
    </source>
</evidence>
<dbReference type="AlphaFoldDB" id="A0A2J8IP01"/>